<dbReference type="AlphaFoldDB" id="A0A644WT72"/>
<dbReference type="GO" id="GO:0004527">
    <property type="term" value="F:exonuclease activity"/>
    <property type="evidence" value="ECO:0007669"/>
    <property type="project" value="UniProtKB-KW"/>
</dbReference>
<dbReference type="GO" id="GO:0000725">
    <property type="term" value="P:recombinational repair"/>
    <property type="evidence" value="ECO:0007669"/>
    <property type="project" value="TreeGrafter"/>
</dbReference>
<dbReference type="EC" id="3.1.-.-" evidence="12"/>
<keyword evidence="5 12" id="KW-0347">Helicase</keyword>
<dbReference type="Gene3D" id="1.10.486.10">
    <property type="entry name" value="PCRA, domain 4"/>
    <property type="match status" value="1"/>
</dbReference>
<dbReference type="InterPro" id="IPR011604">
    <property type="entry name" value="PDDEXK-like_dom_sf"/>
</dbReference>
<dbReference type="PROSITE" id="PS51217">
    <property type="entry name" value="UVRD_HELICASE_CTER"/>
    <property type="match status" value="1"/>
</dbReference>
<dbReference type="SUPFAM" id="SSF52980">
    <property type="entry name" value="Restriction endonuclease-like"/>
    <property type="match status" value="1"/>
</dbReference>
<dbReference type="Pfam" id="PF12705">
    <property type="entry name" value="PDDEXK_1"/>
    <property type="match status" value="1"/>
</dbReference>
<dbReference type="PANTHER" id="PTHR11070:SF48">
    <property type="entry name" value="ATP-DEPENDENT HELICASE_NUCLEASE SUBUNIT A"/>
    <property type="match status" value="1"/>
</dbReference>
<reference evidence="12" key="1">
    <citation type="submission" date="2019-08" db="EMBL/GenBank/DDBJ databases">
        <authorList>
            <person name="Kucharzyk K."/>
            <person name="Murdoch R.W."/>
            <person name="Higgins S."/>
            <person name="Loffler F."/>
        </authorList>
    </citation>
    <scope>NUCLEOTIDE SEQUENCE</scope>
</reference>
<keyword evidence="8" id="KW-0238">DNA-binding</keyword>
<dbReference type="Gene3D" id="3.40.50.300">
    <property type="entry name" value="P-loop containing nucleotide triphosphate hydrolases"/>
    <property type="match status" value="1"/>
</dbReference>
<evidence type="ECO:0000256" key="3">
    <source>
        <dbReference type="ARBA" id="ARBA00022763"/>
    </source>
</evidence>
<keyword evidence="7" id="KW-0067">ATP-binding</keyword>
<dbReference type="Pfam" id="PF13361">
    <property type="entry name" value="UvrD_C"/>
    <property type="match status" value="1"/>
</dbReference>
<dbReference type="InterPro" id="IPR014017">
    <property type="entry name" value="DNA_helicase_UvrD-like_C"/>
</dbReference>
<evidence type="ECO:0000313" key="12">
    <source>
        <dbReference type="EMBL" id="MPM06919.1"/>
    </source>
</evidence>
<proteinExistence type="predicted"/>
<dbReference type="GO" id="GO:0033202">
    <property type="term" value="C:DNA helicase complex"/>
    <property type="evidence" value="ECO:0007669"/>
    <property type="project" value="TreeGrafter"/>
</dbReference>
<gene>
    <name evidence="12" type="primary">addA_10</name>
    <name evidence="12" type="ORF">SDC9_53222</name>
</gene>
<keyword evidence="4 12" id="KW-0378">Hydrolase</keyword>
<dbReference type="InterPro" id="IPR011335">
    <property type="entry name" value="Restrct_endonuc-II-like"/>
</dbReference>
<evidence type="ECO:0000259" key="11">
    <source>
        <dbReference type="PROSITE" id="PS51217"/>
    </source>
</evidence>
<evidence type="ECO:0000256" key="2">
    <source>
        <dbReference type="ARBA" id="ARBA00022741"/>
    </source>
</evidence>
<dbReference type="GO" id="GO:0003677">
    <property type="term" value="F:DNA binding"/>
    <property type="evidence" value="ECO:0007669"/>
    <property type="project" value="UniProtKB-KW"/>
</dbReference>
<comment type="caution">
    <text evidence="12">The sequence shown here is derived from an EMBL/GenBank/DDBJ whole genome shotgun (WGS) entry which is preliminary data.</text>
</comment>
<keyword evidence="6" id="KW-0269">Exonuclease</keyword>
<dbReference type="InterPro" id="IPR000212">
    <property type="entry name" value="DNA_helicase_UvrD/REP"/>
</dbReference>
<dbReference type="InterPro" id="IPR038726">
    <property type="entry name" value="PDDEXK_AddAB-type"/>
</dbReference>
<protein>
    <submittedName>
        <fullName evidence="12">ATP-dependent helicase/nuclease subunit A</fullName>
        <ecNumber evidence="12">3.1.-.-</ecNumber>
    </submittedName>
</protein>
<feature type="region of interest" description="Disordered" evidence="10">
    <location>
        <begin position="404"/>
        <end position="424"/>
    </location>
</feature>
<dbReference type="GO" id="GO:0043138">
    <property type="term" value="F:3'-5' DNA helicase activity"/>
    <property type="evidence" value="ECO:0007669"/>
    <property type="project" value="TreeGrafter"/>
</dbReference>
<dbReference type="GO" id="GO:0005829">
    <property type="term" value="C:cytosol"/>
    <property type="evidence" value="ECO:0007669"/>
    <property type="project" value="TreeGrafter"/>
</dbReference>
<keyword evidence="1" id="KW-0540">Nuclease</keyword>
<keyword evidence="9" id="KW-0234">DNA repair</keyword>
<dbReference type="InterPro" id="IPR027417">
    <property type="entry name" value="P-loop_NTPase"/>
</dbReference>
<evidence type="ECO:0000256" key="4">
    <source>
        <dbReference type="ARBA" id="ARBA00022801"/>
    </source>
</evidence>
<evidence type="ECO:0000256" key="8">
    <source>
        <dbReference type="ARBA" id="ARBA00023125"/>
    </source>
</evidence>
<dbReference type="GO" id="GO:0005524">
    <property type="term" value="F:ATP binding"/>
    <property type="evidence" value="ECO:0007669"/>
    <property type="project" value="UniProtKB-KW"/>
</dbReference>
<evidence type="ECO:0000256" key="6">
    <source>
        <dbReference type="ARBA" id="ARBA00022839"/>
    </source>
</evidence>
<dbReference type="SUPFAM" id="SSF52540">
    <property type="entry name" value="P-loop containing nucleoside triphosphate hydrolases"/>
    <property type="match status" value="1"/>
</dbReference>
<keyword evidence="2" id="KW-0547">Nucleotide-binding</keyword>
<dbReference type="PANTHER" id="PTHR11070">
    <property type="entry name" value="UVRD / RECB / PCRA DNA HELICASE FAMILY MEMBER"/>
    <property type="match status" value="1"/>
</dbReference>
<sequence>MEARYVAERIEDMLKDGFQVTDGAGGLRKVQPGDIVILLRSPGTVLHHYVQALSERSLPWEAQGDSDFFASTEVSVALSLLQIIDNPRQDVPLISVLRSPVFGFTADRLAEIRAGAQGDFHDALTAGSIRGEQDCHDFLTQLEELRFGAGDMSTHQLIWRLYDLTNLPGLFSALPGGEERRSNLLTLYELARRFEESGHRGLYAFLTHLGRLRETGKMITPPSPGEGSGVRILSIHRSKGLEFPVVFLCGLSHRFNREDMQRPILFHQKLGVGPKGLDTERMVEYTTLAREAVKRRLESEMMAEELRLLYVAMTRAKDKLIMTHAFTAGAVGMGRLGLDAGYPAEPEALKACSCAGDWILLAALCRPEAEPLREWAGLPASIPGAEWGSPWKIERLDCRPLEQEETHPAGVRSAGEEEAASAPADEELLERLSWTYPHLALVQVPSKLTATGMKGRFLDAEAAEEAEKPAASERTGKERPLRRPEFVAGGRALTPSERGTALHLAMQYLDFSRTSSEEEIRAGVKELVVRQLLTPPQGGAVDCRALYAFFTSSLGRELRQAKKLYREFKFSILVPASDYYPGAEAGERILLQGVVDCWEETEDGITLVDFKTDRVTAQDAALRAEEYRTQLSVYARALEELIGKPVCRRVLWFFSADAEAEL</sequence>
<keyword evidence="3" id="KW-0227">DNA damage</keyword>
<feature type="compositionally biased region" description="Basic and acidic residues" evidence="10">
    <location>
        <begin position="465"/>
        <end position="483"/>
    </location>
</feature>
<feature type="domain" description="UvrD-like helicase C-terminal" evidence="11">
    <location>
        <begin position="1"/>
        <end position="240"/>
    </location>
</feature>
<evidence type="ECO:0000256" key="7">
    <source>
        <dbReference type="ARBA" id="ARBA00022840"/>
    </source>
</evidence>
<evidence type="ECO:0000256" key="1">
    <source>
        <dbReference type="ARBA" id="ARBA00022722"/>
    </source>
</evidence>
<dbReference type="EMBL" id="VSSQ01001279">
    <property type="protein sequence ID" value="MPM06919.1"/>
    <property type="molecule type" value="Genomic_DNA"/>
</dbReference>
<evidence type="ECO:0000256" key="10">
    <source>
        <dbReference type="SAM" id="MobiDB-lite"/>
    </source>
</evidence>
<feature type="region of interest" description="Disordered" evidence="10">
    <location>
        <begin position="462"/>
        <end position="483"/>
    </location>
</feature>
<organism evidence="12">
    <name type="scientific">bioreactor metagenome</name>
    <dbReference type="NCBI Taxonomy" id="1076179"/>
    <lineage>
        <taxon>unclassified sequences</taxon>
        <taxon>metagenomes</taxon>
        <taxon>ecological metagenomes</taxon>
    </lineage>
</organism>
<evidence type="ECO:0000256" key="5">
    <source>
        <dbReference type="ARBA" id="ARBA00022806"/>
    </source>
</evidence>
<dbReference type="Gene3D" id="3.90.320.10">
    <property type="match status" value="1"/>
</dbReference>
<accession>A0A644WT72</accession>
<name>A0A644WT72_9ZZZZ</name>
<evidence type="ECO:0000256" key="9">
    <source>
        <dbReference type="ARBA" id="ARBA00023204"/>
    </source>
</evidence>